<keyword evidence="2" id="KW-0418">Kinase</keyword>
<name>E8RVQ6_ASTEC</name>
<dbReference type="EMBL" id="CP002398">
    <property type="protein sequence ID" value="ADU15328.1"/>
    <property type="molecule type" value="Genomic_DNA"/>
</dbReference>
<keyword evidence="1" id="KW-1133">Transmembrane helix</keyword>
<evidence type="ECO:0000256" key="1">
    <source>
        <dbReference type="SAM" id="Phobius"/>
    </source>
</evidence>
<dbReference type="GO" id="GO:0016301">
    <property type="term" value="F:kinase activity"/>
    <property type="evidence" value="ECO:0007669"/>
    <property type="project" value="UniProtKB-KW"/>
</dbReference>
<feature type="transmembrane region" description="Helical" evidence="1">
    <location>
        <begin position="7"/>
        <end position="25"/>
    </location>
</feature>
<sequence length="73" mass="8518">MRWFFHLPLTISFGVATIITLSYLYEMTFGHGRASWFNVLTGVGFMVACVGFHYFYKFIEKLGEKIEGKNNKR</sequence>
<protein>
    <submittedName>
        <fullName evidence="2">Periplasmic sensor signal transduction histidine kinase</fullName>
    </submittedName>
</protein>
<keyword evidence="1" id="KW-0812">Transmembrane</keyword>
<dbReference type="RefSeq" id="WP_013481141.1">
    <property type="nucleotide sequence ID" value="NC_014819.1"/>
</dbReference>
<feature type="transmembrane region" description="Helical" evidence="1">
    <location>
        <begin position="37"/>
        <end position="56"/>
    </location>
</feature>
<dbReference type="HOGENOM" id="CLU_2696564_0_0_5"/>
<organism evidence="2 3">
    <name type="scientific">Asticcacaulis excentricus (strain ATCC 15261 / DSM 4724 / KCTC 12464 / NCIMB 9791 / VKM B-1370 / CB 48)</name>
    <dbReference type="NCBI Taxonomy" id="573065"/>
    <lineage>
        <taxon>Bacteria</taxon>
        <taxon>Pseudomonadati</taxon>
        <taxon>Pseudomonadota</taxon>
        <taxon>Alphaproteobacteria</taxon>
        <taxon>Caulobacterales</taxon>
        <taxon>Caulobacteraceae</taxon>
        <taxon>Asticcacaulis</taxon>
    </lineage>
</organism>
<keyword evidence="3" id="KW-1185">Reference proteome</keyword>
<proteinExistence type="predicted"/>
<gene>
    <name evidence="2" type="ordered locus">Astex_3707</name>
</gene>
<keyword evidence="2" id="KW-0614">Plasmid</keyword>
<dbReference type="AlphaFoldDB" id="E8RVQ6"/>
<accession>E8RVQ6</accession>
<keyword evidence="2" id="KW-0808">Transferase</keyword>
<dbReference type="Proteomes" id="UP000001492">
    <property type="component" value="Plasmid pASTEX02"/>
</dbReference>
<evidence type="ECO:0000313" key="3">
    <source>
        <dbReference type="Proteomes" id="UP000001492"/>
    </source>
</evidence>
<dbReference type="KEGG" id="aex:Astex_3707"/>
<reference evidence="3" key="1">
    <citation type="submission" date="2010-12" db="EMBL/GenBank/DDBJ databases">
        <title>Complete sequence of plasmid 2 of Asticcacaulis excentricus CB 48.</title>
        <authorList>
            <consortium name="US DOE Joint Genome Institute"/>
            <person name="Lucas S."/>
            <person name="Copeland A."/>
            <person name="Lapidus A."/>
            <person name="Cheng J.-F."/>
            <person name="Bruce D."/>
            <person name="Goodwin L."/>
            <person name="Pitluck S."/>
            <person name="Teshima H."/>
            <person name="Davenport K."/>
            <person name="Detter J.C."/>
            <person name="Han C."/>
            <person name="Tapia R."/>
            <person name="Land M."/>
            <person name="Hauser L."/>
            <person name="Jeffries C."/>
            <person name="Kyrpides N."/>
            <person name="Ivanova N."/>
            <person name="Ovchinnikova G."/>
            <person name="Brun Y.V."/>
            <person name="Woyke T."/>
        </authorList>
    </citation>
    <scope>NUCLEOTIDE SEQUENCE [LARGE SCALE GENOMIC DNA]</scope>
    <source>
        <strain evidence="3">ATCC 15261 / DSM 4724 / KCTC 12464 / NCIMB 9791 / VKM B-1370 / CB 48</strain>
        <plasmid evidence="3">pASTEX02</plasmid>
    </source>
</reference>
<geneLocation type="plasmid" evidence="2 3">
    <name>pASTEX02</name>
</geneLocation>
<evidence type="ECO:0000313" key="2">
    <source>
        <dbReference type="EMBL" id="ADU15328.1"/>
    </source>
</evidence>
<keyword evidence="1" id="KW-0472">Membrane</keyword>